<evidence type="ECO:0000313" key="1">
    <source>
        <dbReference type="EMBL" id="KAF3337641.1"/>
    </source>
</evidence>
<accession>A0A833RKS6</accession>
<keyword evidence="2" id="KW-1185">Reference proteome</keyword>
<organism evidence="1 2">
    <name type="scientific">Carex littledalei</name>
    <dbReference type="NCBI Taxonomy" id="544730"/>
    <lineage>
        <taxon>Eukaryota</taxon>
        <taxon>Viridiplantae</taxon>
        <taxon>Streptophyta</taxon>
        <taxon>Embryophyta</taxon>
        <taxon>Tracheophyta</taxon>
        <taxon>Spermatophyta</taxon>
        <taxon>Magnoliopsida</taxon>
        <taxon>Liliopsida</taxon>
        <taxon>Poales</taxon>
        <taxon>Cyperaceae</taxon>
        <taxon>Cyperoideae</taxon>
        <taxon>Cariceae</taxon>
        <taxon>Carex</taxon>
        <taxon>Carex subgen. Euthyceras</taxon>
    </lineage>
</organism>
<dbReference type="PANTHER" id="PTHR47072:SF4">
    <property type="entry name" value="MYB_SANT-LIKE DOMAIN-CONTAINING PROTEIN"/>
    <property type="match status" value="1"/>
</dbReference>
<name>A0A833RKS6_9POAL</name>
<protein>
    <submittedName>
        <fullName evidence="1">Uncharacterized protein</fullName>
    </submittedName>
</protein>
<dbReference type="EMBL" id="SWLB01000006">
    <property type="protein sequence ID" value="KAF3337641.1"/>
    <property type="molecule type" value="Genomic_DNA"/>
</dbReference>
<dbReference type="AlphaFoldDB" id="A0A833RKS6"/>
<gene>
    <name evidence="1" type="ORF">FCM35_KLT18228</name>
</gene>
<comment type="caution">
    <text evidence="1">The sequence shown here is derived from an EMBL/GenBank/DDBJ whole genome shotgun (WGS) entry which is preliminary data.</text>
</comment>
<sequence length="161" mass="18680">MVTAPEEVWAPLLKDKEIKRWYNKPFPYFDDLHKVYCVPPPIQPVISTLDPIPRNLRTIKKRSAISKFHDDYLACKREEAKLISDAIKEKSVRIAARDKKFSITVAMDAFQELEGFDMADFIFASNLFIADARVCEAFMACKGKRRAEWIKAMIEQHKAKQ</sequence>
<proteinExistence type="predicted"/>
<dbReference type="Proteomes" id="UP000623129">
    <property type="component" value="Unassembled WGS sequence"/>
</dbReference>
<reference evidence="1" key="1">
    <citation type="submission" date="2020-01" db="EMBL/GenBank/DDBJ databases">
        <title>Genome sequence of Kobresia littledalei, the first chromosome-level genome in the family Cyperaceae.</title>
        <authorList>
            <person name="Qu G."/>
        </authorList>
    </citation>
    <scope>NUCLEOTIDE SEQUENCE</scope>
    <source>
        <strain evidence="1">C.B.Clarke</strain>
        <tissue evidence="1">Leaf</tissue>
    </source>
</reference>
<evidence type="ECO:0000313" key="2">
    <source>
        <dbReference type="Proteomes" id="UP000623129"/>
    </source>
</evidence>
<dbReference type="PANTHER" id="PTHR47072">
    <property type="match status" value="1"/>
</dbReference>